<dbReference type="SUPFAM" id="SSF50978">
    <property type="entry name" value="WD40 repeat-like"/>
    <property type="match status" value="1"/>
</dbReference>
<evidence type="ECO:0000256" key="3">
    <source>
        <dbReference type="ARBA" id="ARBA00019599"/>
    </source>
</evidence>
<dbReference type="InterPro" id="IPR045269">
    <property type="entry name" value="Atg1-like"/>
</dbReference>
<dbReference type="GO" id="GO:0005524">
    <property type="term" value="F:ATP binding"/>
    <property type="evidence" value="ECO:0007669"/>
    <property type="project" value="InterPro"/>
</dbReference>
<sequence>MARLPDLVEDSKLGANIIPYFNVTIHTYRESDPDSRRRLVSRSEHWQRQKKIGAGSYASVWLERCIEGGRQGASALRAVKQIDLSRSGQKPGFHNRELEAISKFSHSRYERCFVKSFGWYESPDNLYIAMEYLEIGDLYDYMNRRPPLSETEAQQITFQVLEGLGMLHENGFTHRDLKPNNILIKSHPPNEWWVKIADFGISKRIGEDLGAASTLRGTPGYMAPELYGFIERGSPYAVDIWSLGEIAFNILTKTTTFESLGQLFSYVDNNTSFPTHLLRKPSVSQDGIEFILALMQPDPSSRPTAHGAISHCWIQSLLHPQDYSDPTRNNDIISAANTSQDRGIQDSISNFLWMNKVAKQDIPPALSAFYSLVCVKQDSQFEDAVMIGSPGSNIALYQTLQDTHRQVNSAAFSPDRRYVATASDDSTVIIWDISRGVEIRSVREHTDSVQDVIFSPKTGLLVCATVSSVELWGPPSGLKLSELQPPLQQVQSIIISPDGRYLAFCTNKTTVGIRGLDTDTNITLPIKCRTMMFTPDSKGLMIAADGIFFWELNSGNVFEVAPTRGWHHKLLAFSPNARLLASVSFFGSSTEGECVVLWDTTTGEQLFRIRNLCPDRINSVVFSPNGKLLVTGEIGGIHFWDIATGEELHRIEDDPLCEIKNLSFSADGTMLLSCMRAGSASTPSPTQVRNETVKIWKGIMVGSEST</sequence>
<protein>
    <recommendedName>
        <fullName evidence="2">Serine/threonine-protein kinase ATG1</fullName>
    </recommendedName>
    <alternativeName>
        <fullName evidence="7">Autophagy-related protein 1</fullName>
    </alternativeName>
    <alternativeName>
        <fullName evidence="3">Serine/threonine-protein kinase atg1</fullName>
    </alternativeName>
</protein>
<keyword evidence="11" id="KW-1185">Reference proteome</keyword>
<dbReference type="Gene3D" id="1.10.510.10">
    <property type="entry name" value="Transferase(Phosphotransferase) domain 1"/>
    <property type="match status" value="1"/>
</dbReference>
<dbReference type="GO" id="GO:0010506">
    <property type="term" value="P:regulation of autophagy"/>
    <property type="evidence" value="ECO:0007669"/>
    <property type="project" value="InterPro"/>
</dbReference>
<dbReference type="InterPro" id="IPR036322">
    <property type="entry name" value="WD40_repeat_dom_sf"/>
</dbReference>
<evidence type="ECO:0000259" key="9">
    <source>
        <dbReference type="PROSITE" id="PS50011"/>
    </source>
</evidence>
<dbReference type="PANTHER" id="PTHR24348">
    <property type="entry name" value="SERINE/THREONINE-PROTEIN KINASE UNC-51-RELATED"/>
    <property type="match status" value="1"/>
</dbReference>
<accession>A0AAD6MZ15</accession>
<dbReference type="PROSITE" id="PS00678">
    <property type="entry name" value="WD_REPEATS_1"/>
    <property type="match status" value="1"/>
</dbReference>
<evidence type="ECO:0000313" key="10">
    <source>
        <dbReference type="EMBL" id="KAJ5734006.1"/>
    </source>
</evidence>
<name>A0AAD6MZ15_9EURO</name>
<reference evidence="10" key="2">
    <citation type="submission" date="2023-01" db="EMBL/GenBank/DDBJ databases">
        <authorList>
            <person name="Petersen C."/>
        </authorList>
    </citation>
    <scope>NUCLEOTIDE SEQUENCE</scope>
    <source>
        <strain evidence="10">IBT 17514</strain>
    </source>
</reference>
<dbReference type="Pfam" id="PF07676">
    <property type="entry name" value="PD40"/>
    <property type="match status" value="1"/>
</dbReference>
<dbReference type="PROSITE" id="PS50294">
    <property type="entry name" value="WD_REPEATS_REGION"/>
    <property type="match status" value="1"/>
</dbReference>
<keyword evidence="5" id="KW-0677">Repeat</keyword>
<feature type="repeat" description="WD" evidence="8">
    <location>
        <begin position="400"/>
        <end position="441"/>
    </location>
</feature>
<gene>
    <name evidence="10" type="ORF">N7493_002792</name>
</gene>
<evidence type="ECO:0000256" key="6">
    <source>
        <dbReference type="ARBA" id="ARBA00023006"/>
    </source>
</evidence>
<dbReference type="SMART" id="SM00220">
    <property type="entry name" value="S_TKc"/>
    <property type="match status" value="1"/>
</dbReference>
<comment type="subcellular location">
    <subcellularLocation>
        <location evidence="1">Preautophagosomal structure membrane</location>
        <topology evidence="1">Peripheral membrane protein</topology>
    </subcellularLocation>
</comment>
<dbReference type="InterPro" id="IPR019775">
    <property type="entry name" value="WD40_repeat_CS"/>
</dbReference>
<evidence type="ECO:0000256" key="5">
    <source>
        <dbReference type="ARBA" id="ARBA00022737"/>
    </source>
</evidence>
<dbReference type="GO" id="GO:0004674">
    <property type="term" value="F:protein serine/threonine kinase activity"/>
    <property type="evidence" value="ECO:0007669"/>
    <property type="project" value="InterPro"/>
</dbReference>
<dbReference type="PROSITE" id="PS50011">
    <property type="entry name" value="PROTEIN_KINASE_DOM"/>
    <property type="match status" value="1"/>
</dbReference>
<evidence type="ECO:0000313" key="11">
    <source>
        <dbReference type="Proteomes" id="UP001215712"/>
    </source>
</evidence>
<dbReference type="AlphaFoldDB" id="A0AAD6MZ15"/>
<proteinExistence type="predicted"/>
<dbReference type="PANTHER" id="PTHR24348:SF68">
    <property type="entry name" value="SERINE_THREONINE-PROTEIN KINASE ATG1C"/>
    <property type="match status" value="1"/>
</dbReference>
<evidence type="ECO:0000256" key="1">
    <source>
        <dbReference type="ARBA" id="ARBA00004623"/>
    </source>
</evidence>
<dbReference type="Pfam" id="PF00069">
    <property type="entry name" value="Pkinase"/>
    <property type="match status" value="1"/>
</dbReference>
<dbReference type="InterPro" id="IPR015943">
    <property type="entry name" value="WD40/YVTN_repeat-like_dom_sf"/>
</dbReference>
<dbReference type="EMBL" id="JAQJAN010000003">
    <property type="protein sequence ID" value="KAJ5734006.1"/>
    <property type="molecule type" value="Genomic_DNA"/>
</dbReference>
<dbReference type="GO" id="GO:0034045">
    <property type="term" value="C:phagophore assembly site membrane"/>
    <property type="evidence" value="ECO:0007669"/>
    <property type="project" value="UniProtKB-SubCell"/>
</dbReference>
<dbReference type="Proteomes" id="UP001215712">
    <property type="component" value="Unassembled WGS sequence"/>
</dbReference>
<dbReference type="GO" id="GO:0006914">
    <property type="term" value="P:autophagy"/>
    <property type="evidence" value="ECO:0007669"/>
    <property type="project" value="UniProtKB-KW"/>
</dbReference>
<organism evidence="10 11">
    <name type="scientific">Penicillium malachiteum</name>
    <dbReference type="NCBI Taxonomy" id="1324776"/>
    <lineage>
        <taxon>Eukaryota</taxon>
        <taxon>Fungi</taxon>
        <taxon>Dikarya</taxon>
        <taxon>Ascomycota</taxon>
        <taxon>Pezizomycotina</taxon>
        <taxon>Eurotiomycetes</taxon>
        <taxon>Eurotiomycetidae</taxon>
        <taxon>Eurotiales</taxon>
        <taxon>Aspergillaceae</taxon>
        <taxon>Penicillium</taxon>
    </lineage>
</organism>
<evidence type="ECO:0000256" key="4">
    <source>
        <dbReference type="ARBA" id="ARBA00022574"/>
    </source>
</evidence>
<dbReference type="Gene3D" id="2.130.10.10">
    <property type="entry name" value="YVTN repeat-like/Quinoprotein amine dehydrogenase"/>
    <property type="match status" value="2"/>
</dbReference>
<dbReference type="InterPro" id="IPR011659">
    <property type="entry name" value="WD40"/>
</dbReference>
<reference evidence="10" key="1">
    <citation type="journal article" date="2023" name="IMA Fungus">
        <title>Comparative genomic study of the Penicillium genus elucidates a diverse pangenome and 15 lateral gene transfer events.</title>
        <authorList>
            <person name="Petersen C."/>
            <person name="Sorensen T."/>
            <person name="Nielsen M.R."/>
            <person name="Sondergaard T.E."/>
            <person name="Sorensen J.L."/>
            <person name="Fitzpatrick D.A."/>
            <person name="Frisvad J.C."/>
            <person name="Nielsen K.L."/>
        </authorList>
    </citation>
    <scope>NUCLEOTIDE SEQUENCE</scope>
    <source>
        <strain evidence="10">IBT 17514</strain>
    </source>
</reference>
<evidence type="ECO:0000256" key="8">
    <source>
        <dbReference type="PROSITE-ProRule" id="PRU00221"/>
    </source>
</evidence>
<dbReference type="InterPro" id="IPR008271">
    <property type="entry name" value="Ser/Thr_kinase_AS"/>
</dbReference>
<keyword evidence="4 8" id="KW-0853">WD repeat</keyword>
<dbReference type="SMART" id="SM00320">
    <property type="entry name" value="WD40"/>
    <property type="match status" value="6"/>
</dbReference>
<dbReference type="Pfam" id="PF00400">
    <property type="entry name" value="WD40"/>
    <property type="match status" value="2"/>
</dbReference>
<feature type="domain" description="Protein kinase" evidence="9">
    <location>
        <begin position="46"/>
        <end position="314"/>
    </location>
</feature>
<dbReference type="InterPro" id="IPR000719">
    <property type="entry name" value="Prot_kinase_dom"/>
</dbReference>
<dbReference type="InterPro" id="IPR001680">
    <property type="entry name" value="WD40_rpt"/>
</dbReference>
<dbReference type="InterPro" id="IPR011009">
    <property type="entry name" value="Kinase-like_dom_sf"/>
</dbReference>
<evidence type="ECO:0000256" key="7">
    <source>
        <dbReference type="ARBA" id="ARBA00030237"/>
    </source>
</evidence>
<comment type="caution">
    <text evidence="10">The sequence shown here is derived from an EMBL/GenBank/DDBJ whole genome shotgun (WGS) entry which is preliminary data.</text>
</comment>
<dbReference type="SUPFAM" id="SSF56112">
    <property type="entry name" value="Protein kinase-like (PK-like)"/>
    <property type="match status" value="1"/>
</dbReference>
<evidence type="ECO:0000256" key="2">
    <source>
        <dbReference type="ARBA" id="ARBA00018572"/>
    </source>
</evidence>
<dbReference type="PROSITE" id="PS00108">
    <property type="entry name" value="PROTEIN_KINASE_ST"/>
    <property type="match status" value="1"/>
</dbReference>
<keyword evidence="6" id="KW-0072">Autophagy</keyword>
<dbReference type="PROSITE" id="PS50082">
    <property type="entry name" value="WD_REPEATS_2"/>
    <property type="match status" value="1"/>
</dbReference>